<dbReference type="Gene3D" id="3.40.50.880">
    <property type="match status" value="1"/>
</dbReference>
<accession>A0ABY5DP57</accession>
<organism evidence="1 2">
    <name type="scientific">Paraconexibacter antarcticus</name>
    <dbReference type="NCBI Taxonomy" id="2949664"/>
    <lineage>
        <taxon>Bacteria</taxon>
        <taxon>Bacillati</taxon>
        <taxon>Actinomycetota</taxon>
        <taxon>Thermoleophilia</taxon>
        <taxon>Solirubrobacterales</taxon>
        <taxon>Paraconexibacteraceae</taxon>
        <taxon>Paraconexibacter</taxon>
    </lineage>
</organism>
<dbReference type="Proteomes" id="UP001056035">
    <property type="component" value="Chromosome"/>
</dbReference>
<dbReference type="InterPro" id="IPR046306">
    <property type="entry name" value="DUF6421"/>
</dbReference>
<dbReference type="Pfam" id="PF19985">
    <property type="entry name" value="DUF6421"/>
    <property type="match status" value="1"/>
</dbReference>
<reference evidence="1 2" key="1">
    <citation type="submission" date="2022-06" db="EMBL/GenBank/DDBJ databases">
        <title>Paraconexibacter antarcticus.</title>
        <authorList>
            <person name="Kim C.S."/>
        </authorList>
    </citation>
    <scope>NUCLEOTIDE SEQUENCE [LARGE SCALE GENOMIC DNA]</scope>
    <source>
        <strain evidence="1 2">02-257</strain>
    </source>
</reference>
<proteinExistence type="predicted"/>
<keyword evidence="2" id="KW-1185">Reference proteome</keyword>
<evidence type="ECO:0000313" key="2">
    <source>
        <dbReference type="Proteomes" id="UP001056035"/>
    </source>
</evidence>
<protein>
    <submittedName>
        <fullName evidence="1">DUF6421 family protein</fullName>
    </submittedName>
</protein>
<dbReference type="SUPFAM" id="SSF52317">
    <property type="entry name" value="Class I glutamine amidotransferase-like"/>
    <property type="match status" value="1"/>
</dbReference>
<name>A0ABY5DP57_9ACTN</name>
<dbReference type="InterPro" id="IPR029062">
    <property type="entry name" value="Class_I_gatase-like"/>
</dbReference>
<gene>
    <name evidence="1" type="ORF">NBH00_21045</name>
</gene>
<sequence length="706" mass="75884">MPRREPIASVLFDESHGQAWTIRPAVAAAMQPAHPGDSSYADAAALLRAHDLTTAAHTPADGPLDAAALATADVLVVAHPSEARWERTVPGGSPVFSAAELDAIAAHVRGGGGLVVLAETEQDKYGTNLSALLARFGLGVVNDTVSDYEHHHAGAPHWVLADLEPDASRRRGVDLLARVDEVCFYRAGTLAVNGAGARILARAKATSSAPGAPLAAIAEHGAGRVALLADSDLFGDDCLADLGHRELWLGLVGWAAGPRLARALPAVASPLTADPAWPALKDATDALRLLQAPDGALAAGADPAYAHPLVDVMLDALGRLAVHVPHQAAYVGAAAADLEAWRAGGFSVPDFTAALDAFRPDQHRVDGIEHLVLFPMYKQNGSRDKVFEALVVRVPWPRWLADLEATRYDNAKFVPVTLVDHTAGYDSECAVLFPETVTVGGTPANHFGGIFCDRESARFREHVGAAAGVLGVNLPPDAAALLTSEALSRDAFVLWDLVHDRAHSHGDLPFDPFMIRQRAPYWMYALEELRCDLTAFTEAVTLEAEDFAFARHVQTAILFDRLFRFPVTGPRVRNYDGLGGQLLFAYLHQSGRVRWTDNRLTIDWDRVAGGVLELRTLVEELYRRSIDRSRLAHWGAAHDLVAAYVTPAAGSRWVAGVRAYEEAEDLRPAIDEVLEDEFPLSMFYLALQRRLAAARAEAPGAATVAA</sequence>
<dbReference type="RefSeq" id="WP_254570539.1">
    <property type="nucleotide sequence ID" value="NZ_CP098502.1"/>
</dbReference>
<evidence type="ECO:0000313" key="1">
    <source>
        <dbReference type="EMBL" id="UTI63818.1"/>
    </source>
</evidence>
<dbReference type="EMBL" id="CP098502">
    <property type="protein sequence ID" value="UTI63818.1"/>
    <property type="molecule type" value="Genomic_DNA"/>
</dbReference>